<dbReference type="EMBL" id="BAAAFZ010000088">
    <property type="protein sequence ID" value="GAA0603228.1"/>
    <property type="molecule type" value="Genomic_DNA"/>
</dbReference>
<feature type="compositionally biased region" description="Low complexity" evidence="1">
    <location>
        <begin position="111"/>
        <end position="125"/>
    </location>
</feature>
<gene>
    <name evidence="2" type="ORF">GCM10009416_46160</name>
</gene>
<sequence length="132" mass="13984">MAARRARPRLAAVPGEAEVLQVGEGDAAHQRVAVQPGPGAPLEAAQAQFLLELLVRLLANPARLDGGGEGAQRRPGRQVGEVVFPLARRAVFATSHASPPGRWRLLPQVAPSPTRTRTAANRAASVPFVPRR</sequence>
<evidence type="ECO:0000313" key="2">
    <source>
        <dbReference type="EMBL" id="GAA0603228.1"/>
    </source>
</evidence>
<feature type="region of interest" description="Disordered" evidence="1">
    <location>
        <begin position="111"/>
        <end position="132"/>
    </location>
</feature>
<organism evidence="2 3">
    <name type="scientific">Craurococcus roseus</name>
    <dbReference type="NCBI Taxonomy" id="77585"/>
    <lineage>
        <taxon>Bacteria</taxon>
        <taxon>Pseudomonadati</taxon>
        <taxon>Pseudomonadota</taxon>
        <taxon>Alphaproteobacteria</taxon>
        <taxon>Acetobacterales</taxon>
        <taxon>Acetobacteraceae</taxon>
        <taxon>Craurococcus</taxon>
    </lineage>
</organism>
<protein>
    <submittedName>
        <fullName evidence="2">Uncharacterized protein</fullName>
    </submittedName>
</protein>
<name>A0ABN1G3F6_9PROT</name>
<dbReference type="Proteomes" id="UP001501588">
    <property type="component" value="Unassembled WGS sequence"/>
</dbReference>
<evidence type="ECO:0000256" key="1">
    <source>
        <dbReference type="SAM" id="MobiDB-lite"/>
    </source>
</evidence>
<accession>A0ABN1G3F6</accession>
<reference evidence="2 3" key="1">
    <citation type="journal article" date="2019" name="Int. J. Syst. Evol. Microbiol.">
        <title>The Global Catalogue of Microorganisms (GCM) 10K type strain sequencing project: providing services to taxonomists for standard genome sequencing and annotation.</title>
        <authorList>
            <consortium name="The Broad Institute Genomics Platform"/>
            <consortium name="The Broad Institute Genome Sequencing Center for Infectious Disease"/>
            <person name="Wu L."/>
            <person name="Ma J."/>
        </authorList>
    </citation>
    <scope>NUCLEOTIDE SEQUENCE [LARGE SCALE GENOMIC DNA]</scope>
    <source>
        <strain evidence="2 3">JCM 9933</strain>
    </source>
</reference>
<comment type="caution">
    <text evidence="2">The sequence shown here is derived from an EMBL/GenBank/DDBJ whole genome shotgun (WGS) entry which is preliminary data.</text>
</comment>
<evidence type="ECO:0000313" key="3">
    <source>
        <dbReference type="Proteomes" id="UP001501588"/>
    </source>
</evidence>
<keyword evidence="3" id="KW-1185">Reference proteome</keyword>
<proteinExistence type="predicted"/>